<dbReference type="Pfam" id="PF00376">
    <property type="entry name" value="MerR"/>
    <property type="match status" value="1"/>
</dbReference>
<evidence type="ECO:0000313" key="2">
    <source>
        <dbReference type="EMBL" id="WCO67918.1"/>
    </source>
</evidence>
<dbReference type="GO" id="GO:0006355">
    <property type="term" value="P:regulation of DNA-templated transcription"/>
    <property type="evidence" value="ECO:0007669"/>
    <property type="project" value="InterPro"/>
</dbReference>
<dbReference type="EMBL" id="CP116942">
    <property type="protein sequence ID" value="WCO67918.1"/>
    <property type="molecule type" value="Genomic_DNA"/>
</dbReference>
<name>A0AAE9YB84_9ACTN</name>
<accession>A0AAE9YB84</accession>
<dbReference type="RefSeq" id="WP_272737436.1">
    <property type="nucleotide sequence ID" value="NZ_CP116942.1"/>
</dbReference>
<organism evidence="2 3">
    <name type="scientific">Iamia majanohamensis</name>
    <dbReference type="NCBI Taxonomy" id="467976"/>
    <lineage>
        <taxon>Bacteria</taxon>
        <taxon>Bacillati</taxon>
        <taxon>Actinomycetota</taxon>
        <taxon>Acidimicrobiia</taxon>
        <taxon>Acidimicrobiales</taxon>
        <taxon>Iamiaceae</taxon>
        <taxon>Iamia</taxon>
    </lineage>
</organism>
<sequence length="62" mass="6593">MPTPTLLSTAEAAKRADVNVRTIHRWVEQGRLAPLHKLPGGTGAYLFTPDAVDLAALRKGAA</sequence>
<dbReference type="KEGG" id="ima:PO878_04165"/>
<reference evidence="2" key="1">
    <citation type="submission" date="2023-01" db="EMBL/GenBank/DDBJ databases">
        <title>The diversity of Class Acidimicrobiia in South China Sea sediment environments and the proposal of Iamia marina sp. nov., a novel species of the genus Iamia.</title>
        <authorList>
            <person name="He Y."/>
            <person name="Tian X."/>
        </authorList>
    </citation>
    <scope>NUCLEOTIDE SEQUENCE</scope>
    <source>
        <strain evidence="2">DSM 19957</strain>
    </source>
</reference>
<dbReference type="GO" id="GO:0003677">
    <property type="term" value="F:DNA binding"/>
    <property type="evidence" value="ECO:0007669"/>
    <property type="project" value="InterPro"/>
</dbReference>
<dbReference type="InterPro" id="IPR009061">
    <property type="entry name" value="DNA-bd_dom_put_sf"/>
</dbReference>
<feature type="domain" description="HTH merR-type" evidence="1">
    <location>
        <begin position="8"/>
        <end position="42"/>
    </location>
</feature>
<evidence type="ECO:0000259" key="1">
    <source>
        <dbReference type="Pfam" id="PF00376"/>
    </source>
</evidence>
<evidence type="ECO:0000313" key="3">
    <source>
        <dbReference type="Proteomes" id="UP001216390"/>
    </source>
</evidence>
<dbReference type="AlphaFoldDB" id="A0AAE9YB84"/>
<protein>
    <submittedName>
        <fullName evidence="2">Helix-turn-helix domain-containing protein</fullName>
    </submittedName>
</protein>
<dbReference type="Gene3D" id="1.10.1660.10">
    <property type="match status" value="1"/>
</dbReference>
<dbReference type="Proteomes" id="UP001216390">
    <property type="component" value="Chromosome"/>
</dbReference>
<gene>
    <name evidence="2" type="ORF">PO878_04165</name>
</gene>
<keyword evidence="3" id="KW-1185">Reference proteome</keyword>
<dbReference type="InterPro" id="IPR000551">
    <property type="entry name" value="MerR-type_HTH_dom"/>
</dbReference>
<dbReference type="SUPFAM" id="SSF46955">
    <property type="entry name" value="Putative DNA-binding domain"/>
    <property type="match status" value="1"/>
</dbReference>
<proteinExistence type="predicted"/>